<evidence type="ECO:0000313" key="11">
    <source>
        <dbReference type="EMBL" id="QPG73306.1"/>
    </source>
</evidence>
<dbReference type="SMART" id="SM00297">
    <property type="entry name" value="BROMO"/>
    <property type="match status" value="2"/>
</dbReference>
<accession>A0A875RWM7</accession>
<dbReference type="InterPro" id="IPR001487">
    <property type="entry name" value="Bromodomain"/>
</dbReference>
<evidence type="ECO:0000256" key="6">
    <source>
        <dbReference type="ARBA" id="ARBA00023163"/>
    </source>
</evidence>
<dbReference type="PROSITE" id="PS50014">
    <property type="entry name" value="BROMODOMAIN_2"/>
    <property type="match status" value="2"/>
</dbReference>
<sequence length="658" mass="74048">MPKRKHPSVTLTIHRHAKGEDIDELPEVETLIGSDDTFSKKKLQEFIFGLVAEAINLKDDITGEYIAGPFVKLPSKKLFPDYYDIIPHPISLNEIKIKANLRKTRVADYPSLYEFVQMFKLMSDNAATYNGADSVIAKDANHIFEFAKDKCEEFFKKSSTDDIDSEEVTGTDMDISFVKNEPKADETTTLTPTDTVLAVEREPTSDETDYSTELYKIMKSVINFKSSHHKNSTRLSLPFIEPVDARSYPDYHTIVKKGMCFNDVEDNLAKGEYSSGKEAAQRFLNDVNLIFSNACEYNAANSAIYRDALSLKNFFNRRMTKFTAQTQAIKKRGRGRPPIFATEPRVEDTTKISSVVAALPEVRRVPKRRGRKPKRQKPWESLNAGDNDDQSISATDSGLVGASDAAPLNTIAATTIGNTEDWSAAPTTAALDVPGFIRKHDVEKAEDFSAVDDITAFIKRFTFSSAIKQYSTYTSDVMQYFEHCMIEPAGNSTIGGSTYSIILPAEEILGQPLIVLVSLQNRIIDEKYTTELKVNKEILKPQPLTISYDEEDEDGEFVACKFEFKLGLGLNLFEFQLKVPFPLKESKIEREKAHDPTRVGTETERGRVTRSAARKGGDETTNETPPEDDDDDDSSTEDIRNETQQYFREMVKVWVKIA</sequence>
<feature type="domain" description="Bromo" evidence="10">
    <location>
        <begin position="62"/>
        <end position="137"/>
    </location>
</feature>
<keyword evidence="6" id="KW-0804">Transcription</keyword>
<dbReference type="EMBL" id="CP064812">
    <property type="protein sequence ID" value="QPG73306.1"/>
    <property type="molecule type" value="Genomic_DNA"/>
</dbReference>
<dbReference type="Gene3D" id="1.20.920.10">
    <property type="entry name" value="Bromodomain-like"/>
    <property type="match status" value="2"/>
</dbReference>
<dbReference type="GO" id="GO:0003682">
    <property type="term" value="F:chromatin binding"/>
    <property type="evidence" value="ECO:0007669"/>
    <property type="project" value="TreeGrafter"/>
</dbReference>
<proteinExistence type="predicted"/>
<dbReference type="GO" id="GO:0006368">
    <property type="term" value="P:transcription elongation by RNA polymerase II"/>
    <property type="evidence" value="ECO:0007669"/>
    <property type="project" value="TreeGrafter"/>
</dbReference>
<dbReference type="SUPFAM" id="SSF47370">
    <property type="entry name" value="Bromodomain"/>
    <property type="match status" value="2"/>
</dbReference>
<dbReference type="GeneID" id="62194017"/>
<evidence type="ECO:0000256" key="7">
    <source>
        <dbReference type="ARBA" id="ARBA00023242"/>
    </source>
</evidence>
<evidence type="ECO:0000256" key="5">
    <source>
        <dbReference type="ARBA" id="ARBA00023117"/>
    </source>
</evidence>
<evidence type="ECO:0000256" key="4">
    <source>
        <dbReference type="ARBA" id="ARBA00023015"/>
    </source>
</evidence>
<keyword evidence="2" id="KW-0677">Repeat</keyword>
<dbReference type="InterPro" id="IPR036427">
    <property type="entry name" value="Bromodomain-like_sf"/>
</dbReference>
<comment type="subcellular location">
    <subcellularLocation>
        <location evidence="1">Nucleus</location>
    </subcellularLocation>
</comment>
<feature type="compositionally biased region" description="Acidic residues" evidence="9">
    <location>
        <begin position="625"/>
        <end position="636"/>
    </location>
</feature>
<feature type="domain" description="Bromo" evidence="10">
    <location>
        <begin position="231"/>
        <end position="305"/>
    </location>
</feature>
<evidence type="ECO:0000256" key="8">
    <source>
        <dbReference type="PROSITE-ProRule" id="PRU00035"/>
    </source>
</evidence>
<dbReference type="AlphaFoldDB" id="A0A875RWM7"/>
<dbReference type="CDD" id="cd04369">
    <property type="entry name" value="Bromodomain"/>
    <property type="match status" value="2"/>
</dbReference>
<organism evidence="11 12">
    <name type="scientific">Eeniella nana</name>
    <name type="common">Yeast</name>
    <name type="synonym">Brettanomyces nanus</name>
    <dbReference type="NCBI Taxonomy" id="13502"/>
    <lineage>
        <taxon>Eukaryota</taxon>
        <taxon>Fungi</taxon>
        <taxon>Dikarya</taxon>
        <taxon>Ascomycota</taxon>
        <taxon>Saccharomycotina</taxon>
        <taxon>Pichiomycetes</taxon>
        <taxon>Pichiales</taxon>
        <taxon>Pichiaceae</taxon>
        <taxon>Brettanomyces</taxon>
    </lineage>
</organism>
<evidence type="ECO:0000256" key="3">
    <source>
        <dbReference type="ARBA" id="ARBA00022853"/>
    </source>
</evidence>
<evidence type="ECO:0000256" key="1">
    <source>
        <dbReference type="ARBA" id="ARBA00004123"/>
    </source>
</evidence>
<keyword evidence="3" id="KW-0156">Chromatin regulator</keyword>
<feature type="region of interest" description="Disordered" evidence="9">
    <location>
        <begin position="589"/>
        <end position="642"/>
    </location>
</feature>
<evidence type="ECO:0000256" key="9">
    <source>
        <dbReference type="SAM" id="MobiDB-lite"/>
    </source>
</evidence>
<evidence type="ECO:0000313" key="12">
    <source>
        <dbReference type="Proteomes" id="UP000662931"/>
    </source>
</evidence>
<reference evidence="11" key="1">
    <citation type="submission" date="2020-10" db="EMBL/GenBank/DDBJ databases">
        <authorList>
            <person name="Roach M.J.R."/>
        </authorList>
    </citation>
    <scope>NUCLEOTIDE SEQUENCE</scope>
    <source>
        <strain evidence="11">CBS 1945</strain>
    </source>
</reference>
<feature type="compositionally biased region" description="Basic and acidic residues" evidence="9">
    <location>
        <begin position="589"/>
        <end position="607"/>
    </location>
</feature>
<feature type="region of interest" description="Disordered" evidence="9">
    <location>
        <begin position="363"/>
        <end position="399"/>
    </location>
</feature>
<keyword evidence="12" id="KW-1185">Reference proteome</keyword>
<dbReference type="Pfam" id="PF00439">
    <property type="entry name" value="Bromodomain"/>
    <property type="match status" value="2"/>
</dbReference>
<keyword evidence="7" id="KW-0539">Nucleus</keyword>
<dbReference type="OrthoDB" id="1742084at2759"/>
<keyword evidence="5 8" id="KW-0103">Bromodomain</keyword>
<dbReference type="PANTHER" id="PTHR16062">
    <property type="entry name" value="SWI/SNF-RELATED"/>
    <property type="match status" value="1"/>
</dbReference>
<dbReference type="KEGG" id="bnn:FOA43_000616"/>
<gene>
    <name evidence="11" type="ORF">FOA43_000616</name>
</gene>
<dbReference type="PANTHER" id="PTHR16062:SF19">
    <property type="entry name" value="PROTEIN POLYBROMO-1"/>
    <property type="match status" value="1"/>
</dbReference>
<dbReference type="InterPro" id="IPR037382">
    <property type="entry name" value="Rsc/polybromo"/>
</dbReference>
<feature type="compositionally biased region" description="Basic residues" evidence="9">
    <location>
        <begin position="365"/>
        <end position="376"/>
    </location>
</feature>
<dbReference type="PRINTS" id="PR00503">
    <property type="entry name" value="BROMODOMAIN"/>
</dbReference>
<protein>
    <recommendedName>
        <fullName evidence="10">Bromo domain-containing protein</fullName>
    </recommendedName>
</protein>
<dbReference type="RefSeq" id="XP_038776871.1">
    <property type="nucleotide sequence ID" value="XM_038920943.1"/>
</dbReference>
<name>A0A875RWM7_EENNA</name>
<dbReference type="GO" id="GO:0006338">
    <property type="term" value="P:chromatin remodeling"/>
    <property type="evidence" value="ECO:0007669"/>
    <property type="project" value="InterPro"/>
</dbReference>
<keyword evidence="4" id="KW-0805">Transcription regulation</keyword>
<dbReference type="Proteomes" id="UP000662931">
    <property type="component" value="Chromosome 1"/>
</dbReference>
<evidence type="ECO:0000256" key="2">
    <source>
        <dbReference type="ARBA" id="ARBA00022737"/>
    </source>
</evidence>
<dbReference type="GO" id="GO:0016586">
    <property type="term" value="C:RSC-type complex"/>
    <property type="evidence" value="ECO:0007669"/>
    <property type="project" value="InterPro"/>
</dbReference>
<evidence type="ECO:0000259" key="10">
    <source>
        <dbReference type="PROSITE" id="PS50014"/>
    </source>
</evidence>